<protein>
    <submittedName>
        <fullName evidence="1">Uncharacterized protein</fullName>
    </submittedName>
</protein>
<keyword evidence="2" id="KW-1185">Reference proteome</keyword>
<accession>A0A9J5WIE3</accession>
<dbReference type="AlphaFoldDB" id="A0A9J5WIE3"/>
<dbReference type="EMBL" id="JACXVP010000011">
    <property type="protein sequence ID" value="KAG5575338.1"/>
    <property type="molecule type" value="Genomic_DNA"/>
</dbReference>
<evidence type="ECO:0000313" key="2">
    <source>
        <dbReference type="Proteomes" id="UP000824120"/>
    </source>
</evidence>
<gene>
    <name evidence="1" type="ORF">H5410_055472</name>
</gene>
<reference evidence="1 2" key="1">
    <citation type="submission" date="2020-09" db="EMBL/GenBank/DDBJ databases">
        <title>De no assembly of potato wild relative species, Solanum commersonii.</title>
        <authorList>
            <person name="Cho K."/>
        </authorList>
    </citation>
    <scope>NUCLEOTIDE SEQUENCE [LARGE SCALE GENOMIC DNA]</scope>
    <source>
        <strain evidence="1">LZ3.2</strain>
        <tissue evidence="1">Leaf</tissue>
    </source>
</reference>
<evidence type="ECO:0000313" key="1">
    <source>
        <dbReference type="EMBL" id="KAG5575338.1"/>
    </source>
</evidence>
<organism evidence="1 2">
    <name type="scientific">Solanum commersonii</name>
    <name type="common">Commerson's wild potato</name>
    <name type="synonym">Commerson's nightshade</name>
    <dbReference type="NCBI Taxonomy" id="4109"/>
    <lineage>
        <taxon>Eukaryota</taxon>
        <taxon>Viridiplantae</taxon>
        <taxon>Streptophyta</taxon>
        <taxon>Embryophyta</taxon>
        <taxon>Tracheophyta</taxon>
        <taxon>Spermatophyta</taxon>
        <taxon>Magnoliopsida</taxon>
        <taxon>eudicotyledons</taxon>
        <taxon>Gunneridae</taxon>
        <taxon>Pentapetalae</taxon>
        <taxon>asterids</taxon>
        <taxon>lamiids</taxon>
        <taxon>Solanales</taxon>
        <taxon>Solanaceae</taxon>
        <taxon>Solanoideae</taxon>
        <taxon>Solaneae</taxon>
        <taxon>Solanum</taxon>
    </lineage>
</organism>
<comment type="caution">
    <text evidence="1">The sequence shown here is derived from an EMBL/GenBank/DDBJ whole genome shotgun (WGS) entry which is preliminary data.</text>
</comment>
<proteinExistence type="predicted"/>
<dbReference type="OrthoDB" id="1305272at2759"/>
<dbReference type="Proteomes" id="UP000824120">
    <property type="component" value="Chromosome 11"/>
</dbReference>
<name>A0A9J5WIE3_SOLCO</name>
<sequence>MAQHLKAAIPAIKTTWELNDLLQLLILLESCAVNVQTIDRMKWGNSNNGLYSVKAGYNNFSFDNPMIDKWPWIFGRPSA</sequence>